<accession>A0ABX4JP02</accession>
<sequence length="93" mass="10007">MDFCGNAATVWPDRVFKAIRTGMAAADEISTNIGEATSYEDELEKGFDDLSDTAPYTLPRRDAMEGLPILARAPILILPAGASFRSASPTFPI</sequence>
<reference evidence="1 2" key="1">
    <citation type="submission" date="2017-09" db="EMBL/GenBank/DDBJ databases">
        <title>Comparative genomics of rhizobia isolated from Phaseolus vulgaris in China.</title>
        <authorList>
            <person name="Tong W."/>
        </authorList>
    </citation>
    <scope>NUCLEOTIDE SEQUENCE [LARGE SCALE GENOMIC DNA]</scope>
    <source>
        <strain evidence="1 2">FH14</strain>
    </source>
</reference>
<protein>
    <submittedName>
        <fullName evidence="1">Uncharacterized protein</fullName>
    </submittedName>
</protein>
<evidence type="ECO:0000313" key="2">
    <source>
        <dbReference type="Proteomes" id="UP000219914"/>
    </source>
</evidence>
<organism evidence="1 2">
    <name type="scientific">Rhizobium hidalgonense</name>
    <dbReference type="NCBI Taxonomy" id="1538159"/>
    <lineage>
        <taxon>Bacteria</taxon>
        <taxon>Pseudomonadati</taxon>
        <taxon>Pseudomonadota</taxon>
        <taxon>Alphaproteobacteria</taxon>
        <taxon>Hyphomicrobiales</taxon>
        <taxon>Rhizobiaceae</taxon>
        <taxon>Rhizobium/Agrobacterium group</taxon>
        <taxon>Rhizobium</taxon>
    </lineage>
</organism>
<dbReference type="Proteomes" id="UP000219914">
    <property type="component" value="Unassembled WGS sequence"/>
</dbReference>
<comment type="caution">
    <text evidence="1">The sequence shown here is derived from an EMBL/GenBank/DDBJ whole genome shotgun (WGS) entry which is preliminary data.</text>
</comment>
<gene>
    <name evidence="1" type="ORF">CO674_19865</name>
</gene>
<dbReference type="EMBL" id="NWSY01000015">
    <property type="protein sequence ID" value="PDT21808.1"/>
    <property type="molecule type" value="Genomic_DNA"/>
</dbReference>
<keyword evidence="2" id="KW-1185">Reference proteome</keyword>
<name>A0ABX4JP02_9HYPH</name>
<dbReference type="RefSeq" id="WP_097535483.1">
    <property type="nucleotide sequence ID" value="NZ_LODW01000043.1"/>
</dbReference>
<proteinExistence type="predicted"/>
<evidence type="ECO:0000313" key="1">
    <source>
        <dbReference type="EMBL" id="PDT21808.1"/>
    </source>
</evidence>